<accession>N1PD16</accession>
<reference evidence="1 2" key="2">
    <citation type="journal article" date="2012" name="PLoS Pathog.">
        <title>Diverse lifestyles and strategies of plant pathogenesis encoded in the genomes of eighteen Dothideomycetes fungi.</title>
        <authorList>
            <person name="Ohm R.A."/>
            <person name="Feau N."/>
            <person name="Henrissat B."/>
            <person name="Schoch C.L."/>
            <person name="Horwitz B.A."/>
            <person name="Barry K.W."/>
            <person name="Condon B.J."/>
            <person name="Copeland A.C."/>
            <person name="Dhillon B."/>
            <person name="Glaser F."/>
            <person name="Hesse C.N."/>
            <person name="Kosti I."/>
            <person name="LaButti K."/>
            <person name="Lindquist E.A."/>
            <person name="Lucas S."/>
            <person name="Salamov A.A."/>
            <person name="Bradshaw R.E."/>
            <person name="Ciuffetti L."/>
            <person name="Hamelin R.C."/>
            <person name="Kema G.H.J."/>
            <person name="Lawrence C."/>
            <person name="Scott J.A."/>
            <person name="Spatafora J.W."/>
            <person name="Turgeon B.G."/>
            <person name="de Wit P.J.G.M."/>
            <person name="Zhong S."/>
            <person name="Goodwin S.B."/>
            <person name="Grigoriev I.V."/>
        </authorList>
    </citation>
    <scope>NUCLEOTIDE SEQUENCE [LARGE SCALE GENOMIC DNA]</scope>
    <source>
        <strain evidence="2">NZE10 / CBS 128990</strain>
    </source>
</reference>
<protein>
    <submittedName>
        <fullName evidence="1">Uncharacterized protein</fullName>
    </submittedName>
</protein>
<dbReference type="EMBL" id="KB446544">
    <property type="protein sequence ID" value="EME39974.1"/>
    <property type="molecule type" value="Genomic_DNA"/>
</dbReference>
<gene>
    <name evidence="1" type="ORF">DOTSEDRAFT_74738</name>
</gene>
<keyword evidence="2" id="KW-1185">Reference proteome</keyword>
<name>N1PD16_DOTSN</name>
<dbReference type="HOGENOM" id="CLU_2306012_0_0_1"/>
<proteinExistence type="predicted"/>
<evidence type="ECO:0000313" key="1">
    <source>
        <dbReference type="EMBL" id="EME39974.1"/>
    </source>
</evidence>
<dbReference type="Proteomes" id="UP000016933">
    <property type="component" value="Unassembled WGS sequence"/>
</dbReference>
<reference evidence="2" key="1">
    <citation type="journal article" date="2012" name="PLoS Genet.">
        <title>The genomes of the fungal plant pathogens Cladosporium fulvum and Dothistroma septosporum reveal adaptation to different hosts and lifestyles but also signatures of common ancestry.</title>
        <authorList>
            <person name="de Wit P.J.G.M."/>
            <person name="van der Burgt A."/>
            <person name="Oekmen B."/>
            <person name="Stergiopoulos I."/>
            <person name="Abd-Elsalam K.A."/>
            <person name="Aerts A.L."/>
            <person name="Bahkali A.H."/>
            <person name="Beenen H.G."/>
            <person name="Chettri P."/>
            <person name="Cox M.P."/>
            <person name="Datema E."/>
            <person name="de Vries R.P."/>
            <person name="Dhillon B."/>
            <person name="Ganley A.R."/>
            <person name="Griffiths S.A."/>
            <person name="Guo Y."/>
            <person name="Hamelin R.C."/>
            <person name="Henrissat B."/>
            <person name="Kabir M.S."/>
            <person name="Jashni M.K."/>
            <person name="Kema G."/>
            <person name="Klaubauf S."/>
            <person name="Lapidus A."/>
            <person name="Levasseur A."/>
            <person name="Lindquist E."/>
            <person name="Mehrabi R."/>
            <person name="Ohm R.A."/>
            <person name="Owen T.J."/>
            <person name="Salamov A."/>
            <person name="Schwelm A."/>
            <person name="Schijlen E."/>
            <person name="Sun H."/>
            <person name="van den Burg H.A."/>
            <person name="van Ham R.C.H.J."/>
            <person name="Zhang S."/>
            <person name="Goodwin S.B."/>
            <person name="Grigoriev I.V."/>
            <person name="Collemare J."/>
            <person name="Bradshaw R.E."/>
        </authorList>
    </citation>
    <scope>NUCLEOTIDE SEQUENCE [LARGE SCALE GENOMIC DNA]</scope>
    <source>
        <strain evidence="2">NZE10 / CBS 128990</strain>
    </source>
</reference>
<sequence length="100" mass="11042">MLLLLTVRIFYHVQEHRSSAAVSFCIQVSSASYDTGSAPTESLDWQDSCSEAIASPLTDQSSNVFHQMENSLHVEHRSHLPAEAPGHKLSITCTSTIQDR</sequence>
<organism evidence="1 2">
    <name type="scientific">Dothistroma septosporum (strain NZE10 / CBS 128990)</name>
    <name type="common">Red band needle blight fungus</name>
    <name type="synonym">Mycosphaerella pini</name>
    <dbReference type="NCBI Taxonomy" id="675120"/>
    <lineage>
        <taxon>Eukaryota</taxon>
        <taxon>Fungi</taxon>
        <taxon>Dikarya</taxon>
        <taxon>Ascomycota</taxon>
        <taxon>Pezizomycotina</taxon>
        <taxon>Dothideomycetes</taxon>
        <taxon>Dothideomycetidae</taxon>
        <taxon>Mycosphaerellales</taxon>
        <taxon>Mycosphaerellaceae</taxon>
        <taxon>Dothistroma</taxon>
    </lineage>
</organism>
<evidence type="ECO:0000313" key="2">
    <source>
        <dbReference type="Proteomes" id="UP000016933"/>
    </source>
</evidence>
<dbReference type="AlphaFoldDB" id="N1PD16"/>